<keyword evidence="12" id="KW-0832">Ubl conjugation</keyword>
<keyword evidence="8" id="KW-0808">Transferase</keyword>
<evidence type="ECO:0000256" key="13">
    <source>
        <dbReference type="ARBA" id="ARBA00022932"/>
    </source>
</evidence>
<dbReference type="InterPro" id="IPR010994">
    <property type="entry name" value="RuvA_2-like"/>
</dbReference>
<keyword evidence="15" id="KW-0234">DNA repair</keyword>
<dbReference type="InterPro" id="IPR047967">
    <property type="entry name" value="PolX_PHP"/>
</dbReference>
<evidence type="ECO:0000256" key="9">
    <source>
        <dbReference type="ARBA" id="ARBA00022695"/>
    </source>
</evidence>
<proteinExistence type="predicted"/>
<feature type="domain" description="Helix-hairpin-helix DNA-binding motif class 1" evidence="22">
    <location>
        <begin position="94"/>
        <end position="113"/>
    </location>
</feature>
<dbReference type="InterPro" id="IPR028207">
    <property type="entry name" value="DNA_pol_B_palm_palm"/>
</dbReference>
<evidence type="ECO:0000256" key="21">
    <source>
        <dbReference type="ARBA" id="ARBA00049244"/>
    </source>
</evidence>
<comment type="catalytic activity">
    <reaction evidence="19">
        <text>a 5'-end 2'-deoxyribose-2'-deoxyribonucleotide-DNA = (2E,4S)-4-hydroxypenten-2-al-5-phosphate + a 5'-end 5'-phospho-2'-deoxyribonucleoside-DNA + H(+)</text>
        <dbReference type="Rhea" id="RHEA:76255"/>
        <dbReference type="Rhea" id="RHEA-COMP:13180"/>
        <dbReference type="Rhea" id="RHEA-COMP:18657"/>
        <dbReference type="ChEBI" id="CHEBI:15378"/>
        <dbReference type="ChEBI" id="CHEBI:136412"/>
        <dbReference type="ChEBI" id="CHEBI:195194"/>
        <dbReference type="ChEBI" id="CHEBI:195195"/>
    </reaction>
</comment>
<dbReference type="CDD" id="cd00141">
    <property type="entry name" value="NT_POLXc"/>
    <property type="match status" value="1"/>
</dbReference>
<evidence type="ECO:0000259" key="22">
    <source>
        <dbReference type="SMART" id="SM00278"/>
    </source>
</evidence>
<evidence type="ECO:0000313" key="25">
    <source>
        <dbReference type="EMBL" id="MCS3951903.1"/>
    </source>
</evidence>
<name>A0A9X2Z4K9_9BACT</name>
<evidence type="ECO:0000256" key="7">
    <source>
        <dbReference type="ARBA" id="ARBA00022634"/>
    </source>
</evidence>
<dbReference type="InterPro" id="IPR029398">
    <property type="entry name" value="PolB_thumb"/>
</dbReference>
<dbReference type="Gene3D" id="1.10.150.20">
    <property type="entry name" value="5' to 3' exonuclease, C-terminal subdomain"/>
    <property type="match status" value="1"/>
</dbReference>
<evidence type="ECO:0000256" key="8">
    <source>
        <dbReference type="ARBA" id="ARBA00022679"/>
    </source>
</evidence>
<dbReference type="GO" id="GO:0042578">
    <property type="term" value="F:phosphoric ester hydrolase activity"/>
    <property type="evidence" value="ECO:0007669"/>
    <property type="project" value="TreeGrafter"/>
</dbReference>
<dbReference type="Gene3D" id="3.30.210.10">
    <property type="entry name" value="DNA polymerase, thumb domain"/>
    <property type="match status" value="1"/>
</dbReference>
<feature type="domain" description="Polymerase/histidinol phosphatase N-terminal" evidence="23">
    <location>
        <begin position="340"/>
        <end position="419"/>
    </location>
</feature>
<dbReference type="SUPFAM" id="SSF89550">
    <property type="entry name" value="PHP domain-like"/>
    <property type="match status" value="1"/>
</dbReference>
<dbReference type="EC" id="4.2.99.18" evidence="4"/>
<keyword evidence="11" id="KW-0227">DNA damage</keyword>
<dbReference type="InterPro" id="IPR037160">
    <property type="entry name" value="DNA_Pol_thumb_sf"/>
</dbReference>
<evidence type="ECO:0000256" key="17">
    <source>
        <dbReference type="ARBA" id="ARBA00035726"/>
    </source>
</evidence>
<dbReference type="InterPro" id="IPR016195">
    <property type="entry name" value="Pol/histidinol_Pase-like"/>
</dbReference>
<dbReference type="PIRSF" id="PIRSF005047">
    <property type="entry name" value="UCP005047_YshC"/>
    <property type="match status" value="1"/>
</dbReference>
<dbReference type="PANTHER" id="PTHR36928">
    <property type="entry name" value="PHOSPHATASE YCDX-RELATED"/>
    <property type="match status" value="1"/>
</dbReference>
<evidence type="ECO:0000256" key="18">
    <source>
        <dbReference type="ARBA" id="ARBA00044632"/>
    </source>
</evidence>
<dbReference type="InterPro" id="IPR002008">
    <property type="entry name" value="DNA_pol_X_beta-like"/>
</dbReference>
<comment type="caution">
    <text evidence="25">The sequence shown here is derived from an EMBL/GenBank/DDBJ whole genome shotgun (WGS) entry which is preliminary data.</text>
</comment>
<evidence type="ECO:0000259" key="23">
    <source>
        <dbReference type="SMART" id="SM00481"/>
    </source>
</evidence>
<dbReference type="InterPro" id="IPR002054">
    <property type="entry name" value="DNA-dir_DNA_pol_X"/>
</dbReference>
<dbReference type="GO" id="GO:0140078">
    <property type="term" value="F:class I DNA-(apurinic or apyrimidinic site) endonuclease activity"/>
    <property type="evidence" value="ECO:0007669"/>
    <property type="project" value="UniProtKB-EC"/>
</dbReference>
<dbReference type="SUPFAM" id="SSF81301">
    <property type="entry name" value="Nucleotidyltransferase"/>
    <property type="match status" value="1"/>
</dbReference>
<gene>
    <name evidence="25" type="ORF">GGP83_001859</name>
</gene>
<dbReference type="GO" id="GO:0006281">
    <property type="term" value="P:DNA repair"/>
    <property type="evidence" value="ECO:0007669"/>
    <property type="project" value="UniProtKB-KW"/>
</dbReference>
<evidence type="ECO:0000256" key="1">
    <source>
        <dbReference type="ARBA" id="ARBA00001946"/>
    </source>
</evidence>
<dbReference type="GO" id="GO:0005829">
    <property type="term" value="C:cytosol"/>
    <property type="evidence" value="ECO:0007669"/>
    <property type="project" value="TreeGrafter"/>
</dbReference>
<keyword evidence="13" id="KW-0239">DNA-directed DNA polymerase</keyword>
<comment type="cofactor">
    <cofactor evidence="1">
        <name>Mg(2+)</name>
        <dbReference type="ChEBI" id="CHEBI:18420"/>
    </cofactor>
</comment>
<feature type="domain" description="Helix-hairpin-helix DNA-binding motif class 1" evidence="22">
    <location>
        <begin position="129"/>
        <end position="148"/>
    </location>
</feature>
<dbReference type="GO" id="GO:0003887">
    <property type="term" value="F:DNA-directed DNA polymerase activity"/>
    <property type="evidence" value="ECO:0007669"/>
    <property type="project" value="UniProtKB-KW"/>
</dbReference>
<dbReference type="SUPFAM" id="SSF47802">
    <property type="entry name" value="DNA polymerase beta, N-terminal domain-like"/>
    <property type="match status" value="1"/>
</dbReference>
<dbReference type="Pfam" id="PF14791">
    <property type="entry name" value="DNA_pol_B_thumb"/>
    <property type="match status" value="1"/>
</dbReference>
<dbReference type="EC" id="2.7.7.7" evidence="3"/>
<dbReference type="InterPro" id="IPR004013">
    <property type="entry name" value="PHP_dom"/>
</dbReference>
<dbReference type="InterPro" id="IPR043519">
    <property type="entry name" value="NT_sf"/>
</dbReference>
<keyword evidence="7" id="KW-0237">DNA synthesis</keyword>
<evidence type="ECO:0000256" key="19">
    <source>
        <dbReference type="ARBA" id="ARBA00044678"/>
    </source>
</evidence>
<protein>
    <recommendedName>
        <fullName evidence="5">DNA polymerase beta</fullName>
        <ecNumber evidence="3">2.7.7.7</ecNumber>
        <ecNumber evidence="4">4.2.99.18</ecNumber>
    </recommendedName>
    <alternativeName>
        <fullName evidence="16">5'-deoxyribose-phosphate lyase</fullName>
    </alternativeName>
    <alternativeName>
        <fullName evidence="17">AP lyase</fullName>
    </alternativeName>
</protein>
<evidence type="ECO:0000256" key="6">
    <source>
        <dbReference type="ARBA" id="ARBA00022481"/>
    </source>
</evidence>
<comment type="subcellular location">
    <subcellularLocation>
        <location evidence="2">Cytoplasm</location>
    </subcellularLocation>
</comment>
<keyword evidence="9" id="KW-0548">Nucleotidyltransferase</keyword>
<evidence type="ECO:0000256" key="12">
    <source>
        <dbReference type="ARBA" id="ARBA00022843"/>
    </source>
</evidence>
<dbReference type="SMART" id="SM00278">
    <property type="entry name" value="HhH1"/>
    <property type="match status" value="3"/>
</dbReference>
<evidence type="ECO:0000256" key="3">
    <source>
        <dbReference type="ARBA" id="ARBA00012417"/>
    </source>
</evidence>
<organism evidence="25 26">
    <name type="scientific">Salinibacter ruber</name>
    <dbReference type="NCBI Taxonomy" id="146919"/>
    <lineage>
        <taxon>Bacteria</taxon>
        <taxon>Pseudomonadati</taxon>
        <taxon>Rhodothermota</taxon>
        <taxon>Rhodothermia</taxon>
        <taxon>Rhodothermales</taxon>
        <taxon>Salinibacteraceae</taxon>
        <taxon>Salinibacter</taxon>
    </lineage>
</organism>
<dbReference type="Gene3D" id="1.10.150.110">
    <property type="entry name" value="DNA polymerase beta, N-terminal domain-like"/>
    <property type="match status" value="1"/>
</dbReference>
<reference evidence="25" key="1">
    <citation type="submission" date="2022-08" db="EMBL/GenBank/DDBJ databases">
        <title>Genomic Encyclopedia of Type Strains, Phase V (KMG-V): Genome sequencing to study the core and pangenomes of soil and plant-associated prokaryotes.</title>
        <authorList>
            <person name="Whitman W."/>
        </authorList>
    </citation>
    <scope>NUCLEOTIDE SEQUENCE</scope>
    <source>
        <strain evidence="25">SP2017</strain>
    </source>
</reference>
<dbReference type="InterPro" id="IPR050243">
    <property type="entry name" value="PHP_phosphatase"/>
</dbReference>
<dbReference type="SMART" id="SM00483">
    <property type="entry name" value="POLXc"/>
    <property type="match status" value="1"/>
</dbReference>
<dbReference type="EMBL" id="JANUBB010000007">
    <property type="protein sequence ID" value="MCS3951903.1"/>
    <property type="molecule type" value="Genomic_DNA"/>
</dbReference>
<dbReference type="PRINTS" id="PR00870">
    <property type="entry name" value="DNAPOLXBETA"/>
</dbReference>
<evidence type="ECO:0000256" key="20">
    <source>
        <dbReference type="ARBA" id="ARBA00045548"/>
    </source>
</evidence>
<dbReference type="AlphaFoldDB" id="A0A9X2Z4K9"/>
<evidence type="ECO:0000256" key="11">
    <source>
        <dbReference type="ARBA" id="ARBA00022763"/>
    </source>
</evidence>
<dbReference type="FunFam" id="3.20.20.140:FF:000047">
    <property type="entry name" value="PHP domain-containing protein"/>
    <property type="match status" value="1"/>
</dbReference>
<dbReference type="Gene3D" id="3.20.20.140">
    <property type="entry name" value="Metal-dependent hydrolases"/>
    <property type="match status" value="1"/>
</dbReference>
<dbReference type="Pfam" id="PF14716">
    <property type="entry name" value="HHH_8"/>
    <property type="match status" value="1"/>
</dbReference>
<keyword evidence="10" id="KW-0235">DNA replication</keyword>
<dbReference type="InterPro" id="IPR010996">
    <property type="entry name" value="HHH_MUS81"/>
</dbReference>
<dbReference type="Proteomes" id="UP001155010">
    <property type="component" value="Unassembled WGS sequence"/>
</dbReference>
<evidence type="ECO:0000256" key="10">
    <source>
        <dbReference type="ARBA" id="ARBA00022705"/>
    </source>
</evidence>
<keyword evidence="6" id="KW-0488">Methylation</keyword>
<dbReference type="SMART" id="SM00481">
    <property type="entry name" value="POLIIIAc"/>
    <property type="match status" value="1"/>
</dbReference>
<dbReference type="InterPro" id="IPR027421">
    <property type="entry name" value="DNA_pol_lamdba_lyase_dom_sf"/>
</dbReference>
<evidence type="ECO:0000313" key="26">
    <source>
        <dbReference type="Proteomes" id="UP001155010"/>
    </source>
</evidence>
<dbReference type="GO" id="GO:0008270">
    <property type="term" value="F:zinc ion binding"/>
    <property type="evidence" value="ECO:0007669"/>
    <property type="project" value="TreeGrafter"/>
</dbReference>
<sequence length="572" mass="63017">MPVHNTDVAAIFEEIADLLGLDGANEFRIRAYRNAARTLGQLSQPVADLIEAGKDLSELPDIGDDLAGKIETIVETETLPLLEELEDKIDPAMVELMDVPGLGPKRVRTLHDELGITTRADLKKAAEAEQIRAVEGFGEKTEQNILEGLDEIGEERRRLLASVEPVATSLVAYLEEHDTVGQVDVAGSYRRRKETVGDLDVLVLSEDGAAVMDHFTGYEDVVDVASKGEMRSTIRLQSDLQVDLRVVSSKSYGAALLYFTGSKAHNVALRDRAIDEGLKINEYGVFREEDERVAGETEEEIYGLFDLPYIVPELRENRGELEAAAEGTLPDLITSDDLCGNLHTHTTGSDGRNSLDEMGEAARERGLEYLAITDHSPAVAVAQGLDADALREQMNAIDELNRNLDALRVLKSIEVDILKDGSLDLPDDVLEDLDLCVCSLHTHLGLSEEEQTERVLAAMDNPNFHILAHPTGRRLNERGPIAIDLDRIMEAAVEKGCFLELNAQPERLDLNDVFCKRAKELGLKVAIGADAHWKSGLDFLGYGVDQARRGWLTPDDVLNTKPWAEIEGVFDR</sequence>
<dbReference type="Pfam" id="PF14792">
    <property type="entry name" value="DNA_pol_B_palm"/>
    <property type="match status" value="1"/>
</dbReference>
<feature type="domain" description="DNA-directed DNA polymerase X" evidence="24">
    <location>
        <begin position="3"/>
        <end position="316"/>
    </location>
</feature>
<evidence type="ECO:0000256" key="14">
    <source>
        <dbReference type="ARBA" id="ARBA00023053"/>
    </source>
</evidence>
<dbReference type="InterPro" id="IPR022311">
    <property type="entry name" value="PolX-like"/>
</dbReference>
<evidence type="ECO:0000256" key="2">
    <source>
        <dbReference type="ARBA" id="ARBA00004496"/>
    </source>
</evidence>
<dbReference type="Gene3D" id="3.30.460.10">
    <property type="entry name" value="Beta Polymerase, domain 2"/>
    <property type="match status" value="1"/>
</dbReference>
<dbReference type="CDD" id="cd07436">
    <property type="entry name" value="PHP_PolX"/>
    <property type="match status" value="1"/>
</dbReference>
<evidence type="ECO:0000259" key="24">
    <source>
        <dbReference type="SMART" id="SM00483"/>
    </source>
</evidence>
<comment type="function">
    <text evidence="20">Repair polymerase that plays a key role in base-excision repair. During this process, the damaged base is excised by specific DNA glycosylases, the DNA backbone is nicked at the abasic site by an apurinic/apyrimidic (AP) endonuclease, and POLB removes 5'-deoxyribose-phosphate from the preincised AP site acting as a 5'-deoxyribose-phosphate lyase (5'-dRP lyase); through its DNA polymerase activity, it adds one nucleotide to the 3' end of the arising single-nucleotide gap. Conducts 'gap-filling' DNA synthesis in a stepwise distributive fashion rather than in a processive fashion as for other DNA polymerases. It is also able to cleave sugar-phosphate bonds 3' to an intact AP site, acting as an AP lyase.</text>
</comment>
<keyword evidence="14" id="KW-0915">Sodium</keyword>
<dbReference type="Pfam" id="PF14520">
    <property type="entry name" value="HHH_5"/>
    <property type="match status" value="1"/>
</dbReference>
<dbReference type="PANTHER" id="PTHR36928:SF1">
    <property type="entry name" value="PHOSPHATASE YCDX-RELATED"/>
    <property type="match status" value="1"/>
</dbReference>
<feature type="domain" description="Helix-hairpin-helix DNA-binding motif class 1" evidence="22">
    <location>
        <begin position="54"/>
        <end position="73"/>
    </location>
</feature>
<accession>A0A9X2Z4K9</accession>
<dbReference type="InterPro" id="IPR003141">
    <property type="entry name" value="Pol/His_phosphatase_N"/>
</dbReference>
<evidence type="ECO:0000256" key="4">
    <source>
        <dbReference type="ARBA" id="ARBA00012720"/>
    </source>
</evidence>
<dbReference type="NCBIfam" id="NF006375">
    <property type="entry name" value="PRK08609.1"/>
    <property type="match status" value="1"/>
</dbReference>
<evidence type="ECO:0000256" key="5">
    <source>
        <dbReference type="ARBA" id="ARBA00020020"/>
    </source>
</evidence>
<evidence type="ECO:0000256" key="15">
    <source>
        <dbReference type="ARBA" id="ARBA00023204"/>
    </source>
</evidence>
<comment type="catalytic activity">
    <reaction evidence="18">
        <text>2'-deoxyribonucleotide-(2'-deoxyribose 5'-phosphate)-2'-deoxyribonucleotide-DNA = a 3'-end 2'-deoxyribonucleotide-(2,3-dehydro-2,3-deoxyribose 5'-phosphate)-DNA + a 5'-end 5'-phospho-2'-deoxyribonucleoside-DNA + H(+)</text>
        <dbReference type="Rhea" id="RHEA:66592"/>
        <dbReference type="Rhea" id="RHEA-COMP:13180"/>
        <dbReference type="Rhea" id="RHEA-COMP:16897"/>
        <dbReference type="Rhea" id="RHEA-COMP:17067"/>
        <dbReference type="ChEBI" id="CHEBI:15378"/>
        <dbReference type="ChEBI" id="CHEBI:136412"/>
        <dbReference type="ChEBI" id="CHEBI:157695"/>
        <dbReference type="ChEBI" id="CHEBI:167181"/>
        <dbReference type="EC" id="4.2.99.18"/>
    </reaction>
</comment>
<evidence type="ECO:0000256" key="16">
    <source>
        <dbReference type="ARBA" id="ARBA00035717"/>
    </source>
</evidence>
<dbReference type="RefSeq" id="WP_259081931.1">
    <property type="nucleotide sequence ID" value="NZ_JANTZN010000004.1"/>
</dbReference>
<dbReference type="SUPFAM" id="SSF47781">
    <property type="entry name" value="RuvA domain 2-like"/>
    <property type="match status" value="1"/>
</dbReference>
<dbReference type="InterPro" id="IPR003583">
    <property type="entry name" value="Hlx-hairpin-Hlx_DNA-bd_motif"/>
</dbReference>
<comment type="catalytic activity">
    <reaction evidence="21">
        <text>DNA(n) + a 2'-deoxyribonucleoside 5'-triphosphate = DNA(n+1) + diphosphate</text>
        <dbReference type="Rhea" id="RHEA:22508"/>
        <dbReference type="Rhea" id="RHEA-COMP:17339"/>
        <dbReference type="Rhea" id="RHEA-COMP:17340"/>
        <dbReference type="ChEBI" id="CHEBI:33019"/>
        <dbReference type="ChEBI" id="CHEBI:61560"/>
        <dbReference type="ChEBI" id="CHEBI:173112"/>
        <dbReference type="EC" id="2.7.7.7"/>
    </reaction>
</comment>
<dbReference type="GO" id="GO:0003677">
    <property type="term" value="F:DNA binding"/>
    <property type="evidence" value="ECO:0007669"/>
    <property type="project" value="InterPro"/>
</dbReference>
<dbReference type="Pfam" id="PF02811">
    <property type="entry name" value="PHP"/>
    <property type="match status" value="1"/>
</dbReference>